<gene>
    <name evidence="6" type="ORF">CYNAS_LOCUS10292</name>
</gene>
<dbReference type="Proteomes" id="UP001176961">
    <property type="component" value="Unassembled WGS sequence"/>
</dbReference>
<reference evidence="6" key="1">
    <citation type="submission" date="2023-07" db="EMBL/GenBank/DDBJ databases">
        <authorList>
            <consortium name="CYATHOMIX"/>
        </authorList>
    </citation>
    <scope>NUCLEOTIDE SEQUENCE</scope>
    <source>
        <strain evidence="6">N/A</strain>
    </source>
</reference>
<evidence type="ECO:0000256" key="2">
    <source>
        <dbReference type="ARBA" id="ARBA00022692"/>
    </source>
</evidence>
<comment type="subcellular location">
    <subcellularLocation>
        <location evidence="1">Membrane</location>
        <topology evidence="1">Single-pass membrane protein</topology>
    </subcellularLocation>
</comment>
<sequence>MQRIFSIFIGSIVISGILLYTTHEHYREMFAVEFPQVGVNCAARIDEVDPPFPAILIDADLLNEIKDDRCTAKKQKISVAVDVKYSKSVRQSDYNMYNIIYYEDIFERNYLRIFDTPTRIIPKDDFISHGNFSIPVDIQHFFEYWKRSKLIGCINMKIDRKPMVSYLPVEKTVQAMSTLVRLLVTFNIYPFFNGGTLLGWYRECGIIPHTNDIDFAAFIEEYNPDFLEHLQSGKSKFKLKRRFGKVNDSYEFTLRPADGSRPAIDLFWMYSTENESWVGGTGRSGAKYKYTYPRITDNDICAGDLLNNIFWLPCDPEAIITTEYGPKWYKDHPTNKFSWSSSHYNVKKNGQWRPSEMKHVYKIY</sequence>
<feature type="domain" description="W02B3.4-like N-terminal" evidence="5">
    <location>
        <begin position="40"/>
        <end position="151"/>
    </location>
</feature>
<dbReference type="AlphaFoldDB" id="A0AA36M4B3"/>
<dbReference type="GO" id="GO:0016020">
    <property type="term" value="C:membrane"/>
    <property type="evidence" value="ECO:0007669"/>
    <property type="project" value="UniProtKB-SubCell"/>
</dbReference>
<protein>
    <recommendedName>
        <fullName evidence="5">W02B3.4-like N-terminal domain-containing protein</fullName>
    </recommendedName>
</protein>
<dbReference type="InterPro" id="IPR057641">
    <property type="entry name" value="W02B3_4_N"/>
</dbReference>
<evidence type="ECO:0000256" key="3">
    <source>
        <dbReference type="ARBA" id="ARBA00022989"/>
    </source>
</evidence>
<keyword evidence="2" id="KW-0812">Transmembrane</keyword>
<dbReference type="PANTHER" id="PTHR15407">
    <property type="entry name" value="FUKUTIN-RELATED"/>
    <property type="match status" value="1"/>
</dbReference>
<evidence type="ECO:0000313" key="6">
    <source>
        <dbReference type="EMBL" id="CAJ0598309.1"/>
    </source>
</evidence>
<comment type="caution">
    <text evidence="6">The sequence shown here is derived from an EMBL/GenBank/DDBJ whole genome shotgun (WGS) entry which is preliminary data.</text>
</comment>
<keyword evidence="7" id="KW-1185">Reference proteome</keyword>
<dbReference type="PANTHER" id="PTHR15407:SF28">
    <property type="entry name" value="RIBITOL-5-PHOSPHATE TRANSFERASE FKTN"/>
    <property type="match status" value="1"/>
</dbReference>
<accession>A0AA36M4B3</accession>
<dbReference type="InterPro" id="IPR009644">
    <property type="entry name" value="FKTN/MNN4/W02B3.4-1"/>
</dbReference>
<evidence type="ECO:0000256" key="1">
    <source>
        <dbReference type="ARBA" id="ARBA00004167"/>
    </source>
</evidence>
<evidence type="ECO:0000259" key="5">
    <source>
        <dbReference type="Pfam" id="PF24413"/>
    </source>
</evidence>
<name>A0AA36M4B3_CYLNA</name>
<keyword evidence="4" id="KW-0472">Membrane</keyword>
<keyword evidence="3" id="KW-1133">Transmembrane helix</keyword>
<evidence type="ECO:0000313" key="7">
    <source>
        <dbReference type="Proteomes" id="UP001176961"/>
    </source>
</evidence>
<dbReference type="Pfam" id="PF24413">
    <property type="entry name" value="W02B3_4_N"/>
    <property type="match status" value="1"/>
</dbReference>
<organism evidence="6 7">
    <name type="scientific">Cylicocyclus nassatus</name>
    <name type="common">Nematode worm</name>
    <dbReference type="NCBI Taxonomy" id="53992"/>
    <lineage>
        <taxon>Eukaryota</taxon>
        <taxon>Metazoa</taxon>
        <taxon>Ecdysozoa</taxon>
        <taxon>Nematoda</taxon>
        <taxon>Chromadorea</taxon>
        <taxon>Rhabditida</taxon>
        <taxon>Rhabditina</taxon>
        <taxon>Rhabditomorpha</taxon>
        <taxon>Strongyloidea</taxon>
        <taxon>Strongylidae</taxon>
        <taxon>Cylicocyclus</taxon>
    </lineage>
</organism>
<dbReference type="EMBL" id="CATQJL010000223">
    <property type="protein sequence ID" value="CAJ0598309.1"/>
    <property type="molecule type" value="Genomic_DNA"/>
</dbReference>
<evidence type="ECO:0000256" key="4">
    <source>
        <dbReference type="ARBA" id="ARBA00023136"/>
    </source>
</evidence>
<proteinExistence type="predicted"/>